<name>A0ABY7NNA8_9SPHN</name>
<organism evidence="2 3">
    <name type="scientific">Sphingomonas abietis</name>
    <dbReference type="NCBI Taxonomy" id="3012344"/>
    <lineage>
        <taxon>Bacteria</taxon>
        <taxon>Pseudomonadati</taxon>
        <taxon>Pseudomonadota</taxon>
        <taxon>Alphaproteobacteria</taxon>
        <taxon>Sphingomonadales</taxon>
        <taxon>Sphingomonadaceae</taxon>
        <taxon>Sphingomonas</taxon>
    </lineage>
</organism>
<accession>A0ABY7NNA8</accession>
<feature type="transmembrane region" description="Helical" evidence="1">
    <location>
        <begin position="383"/>
        <end position="400"/>
    </location>
</feature>
<feature type="transmembrane region" description="Helical" evidence="1">
    <location>
        <begin position="435"/>
        <end position="459"/>
    </location>
</feature>
<feature type="transmembrane region" description="Helical" evidence="1">
    <location>
        <begin position="173"/>
        <end position="190"/>
    </location>
</feature>
<feature type="transmembrane region" description="Helical" evidence="1">
    <location>
        <begin position="351"/>
        <end position="371"/>
    </location>
</feature>
<keyword evidence="1" id="KW-0812">Transmembrane</keyword>
<feature type="transmembrane region" description="Helical" evidence="1">
    <location>
        <begin position="114"/>
        <end position="136"/>
    </location>
</feature>
<evidence type="ECO:0000313" key="2">
    <source>
        <dbReference type="EMBL" id="WBO22697.1"/>
    </source>
</evidence>
<gene>
    <name evidence="2" type="ORF">PBT88_00645</name>
</gene>
<keyword evidence="3" id="KW-1185">Reference proteome</keyword>
<evidence type="ECO:0000256" key="1">
    <source>
        <dbReference type="SAM" id="Phobius"/>
    </source>
</evidence>
<evidence type="ECO:0000313" key="3">
    <source>
        <dbReference type="Proteomes" id="UP001210865"/>
    </source>
</evidence>
<keyword evidence="1" id="KW-0472">Membrane</keyword>
<feature type="transmembrane region" description="Helical" evidence="1">
    <location>
        <begin position="240"/>
        <end position="262"/>
    </location>
</feature>
<dbReference type="Proteomes" id="UP001210865">
    <property type="component" value="Chromosome"/>
</dbReference>
<proteinExistence type="predicted"/>
<protein>
    <recommendedName>
        <fullName evidence="4">AcrB/AcrD/AcrF family protein</fullName>
    </recommendedName>
</protein>
<feature type="transmembrane region" description="Helical" evidence="1">
    <location>
        <begin position="142"/>
        <end position="161"/>
    </location>
</feature>
<feature type="transmembrane region" description="Helical" evidence="1">
    <location>
        <begin position="20"/>
        <end position="41"/>
    </location>
</feature>
<reference evidence="2 3" key="1">
    <citation type="submission" date="2022-12" db="EMBL/GenBank/DDBJ databases">
        <title>Sphingomonas abieness sp. nov., an endophytic bacterium isolated from Abies koreana.</title>
        <authorList>
            <person name="Jiang L."/>
            <person name="Lee J."/>
        </authorList>
    </citation>
    <scope>NUCLEOTIDE SEQUENCE [LARGE SCALE GENOMIC DNA]</scope>
    <source>
        <strain evidence="3">PAMB 00755</strain>
    </source>
</reference>
<sequence>MRSRPGARPEESAAGMPRWWYRLALIAIVALGIAFLVLMSADSIAKRQFGDPDDLMRLQQVRDWMAGQAWTDVTQYRVSPPLGMPMHWSRLVDVPLAAAILAFRPFVGPAQAEILACVAVPMLTYACIALLMAAITRRLLNSDALALLAAACCAINGGIVLTSHPLRIDHHGWQVTCALGMVLLLLGPRMPGRAAIAGLIAALWMHISLEGILFTAACGGWLGVCWLIRPTREGATLPAFLGAVSLGSLALFLVAHGSALFGKTYCDAVSPVHMVMFAVAAIGTTVCLALAPRGIVVRGIGIATAALLAAATYKLWAPQCGGGPFASLPPLSYRLWYLQIPEGLPFWTQPVVTVAVYNGFPLLGLVGAALGLRHAATTRQAPLLDYAALFAASFAIGLMLMRAAALSNLLAVPGALLLLRAMWNRAMALRTIWLRAPAAAATIVLLNPIAPVAAAISLIPAKWNASPHMASALMTIGVNCTGLDNLQRLDTLPPALILTTSSTSEALIAATHHSAVASGYHRDAPALEQTIRFFTADDATAHAIALRYHPKYVLVCPGDGDAFLYARDAPGGLAARLVAGKPPAWLTPVAVPRLRFARLYAITR</sequence>
<dbReference type="RefSeq" id="WP_270077339.1">
    <property type="nucleotide sequence ID" value="NZ_CP115174.1"/>
</dbReference>
<evidence type="ECO:0008006" key="4">
    <source>
        <dbReference type="Google" id="ProtNLM"/>
    </source>
</evidence>
<feature type="transmembrane region" description="Helical" evidence="1">
    <location>
        <begin position="295"/>
        <end position="316"/>
    </location>
</feature>
<dbReference type="EMBL" id="CP115174">
    <property type="protein sequence ID" value="WBO22697.1"/>
    <property type="molecule type" value="Genomic_DNA"/>
</dbReference>
<keyword evidence="1" id="KW-1133">Transmembrane helix</keyword>
<feature type="transmembrane region" description="Helical" evidence="1">
    <location>
        <begin position="268"/>
        <end position="288"/>
    </location>
</feature>
<feature type="transmembrane region" description="Helical" evidence="1">
    <location>
        <begin position="196"/>
        <end position="228"/>
    </location>
</feature>
<feature type="transmembrane region" description="Helical" evidence="1">
    <location>
        <begin position="88"/>
        <end position="107"/>
    </location>
</feature>